<dbReference type="AlphaFoldDB" id="A0ABD0RR85"/>
<reference evidence="1 2" key="1">
    <citation type="submission" date="2024-05" db="EMBL/GenBank/DDBJ databases">
        <title>Genome sequencing and assembly of Indian major carp, Cirrhinus mrigala (Hamilton, 1822).</title>
        <authorList>
            <person name="Mohindra V."/>
            <person name="Chowdhury L.M."/>
            <person name="Lal K."/>
            <person name="Jena J.K."/>
        </authorList>
    </citation>
    <scope>NUCLEOTIDE SEQUENCE [LARGE SCALE GENOMIC DNA]</scope>
    <source>
        <strain evidence="1">CM1030</strain>
        <tissue evidence="1">Blood</tissue>
    </source>
</reference>
<accession>A0ABD0RR85</accession>
<protein>
    <submittedName>
        <fullName evidence="1">Uncharacterized protein</fullName>
    </submittedName>
</protein>
<comment type="caution">
    <text evidence="1">The sequence shown here is derived from an EMBL/GenBank/DDBJ whole genome shotgun (WGS) entry which is preliminary data.</text>
</comment>
<gene>
    <name evidence="1" type="ORF">M9458_004028</name>
</gene>
<dbReference type="Proteomes" id="UP001529510">
    <property type="component" value="Unassembled WGS sequence"/>
</dbReference>
<feature type="non-terminal residue" evidence="1">
    <location>
        <position position="65"/>
    </location>
</feature>
<evidence type="ECO:0000313" key="1">
    <source>
        <dbReference type="EMBL" id="KAL0200841.1"/>
    </source>
</evidence>
<organism evidence="1 2">
    <name type="scientific">Cirrhinus mrigala</name>
    <name type="common">Mrigala</name>
    <dbReference type="NCBI Taxonomy" id="683832"/>
    <lineage>
        <taxon>Eukaryota</taxon>
        <taxon>Metazoa</taxon>
        <taxon>Chordata</taxon>
        <taxon>Craniata</taxon>
        <taxon>Vertebrata</taxon>
        <taxon>Euteleostomi</taxon>
        <taxon>Actinopterygii</taxon>
        <taxon>Neopterygii</taxon>
        <taxon>Teleostei</taxon>
        <taxon>Ostariophysi</taxon>
        <taxon>Cypriniformes</taxon>
        <taxon>Cyprinidae</taxon>
        <taxon>Labeoninae</taxon>
        <taxon>Labeonini</taxon>
        <taxon>Cirrhinus</taxon>
    </lineage>
</organism>
<dbReference type="EMBL" id="JAMKFB020000002">
    <property type="protein sequence ID" value="KAL0200841.1"/>
    <property type="molecule type" value="Genomic_DNA"/>
</dbReference>
<evidence type="ECO:0000313" key="2">
    <source>
        <dbReference type="Proteomes" id="UP001529510"/>
    </source>
</evidence>
<keyword evidence="2" id="KW-1185">Reference proteome</keyword>
<proteinExistence type="predicted"/>
<feature type="non-terminal residue" evidence="1">
    <location>
        <position position="1"/>
    </location>
</feature>
<name>A0ABD0RR85_CIRMR</name>
<sequence>FSDLHVCRLTQEPHKCRDPTAVLQGDLVVIIGLAVNQVPECATGTPVHICHTVIQQVHQQLDPTL</sequence>